<dbReference type="SUPFAM" id="SSF53098">
    <property type="entry name" value="Ribonuclease H-like"/>
    <property type="match status" value="1"/>
</dbReference>
<dbReference type="InterPro" id="IPR001352">
    <property type="entry name" value="RNase_HII/HIII"/>
</dbReference>
<comment type="similarity">
    <text evidence="5 14 16">Belongs to the RNase HII family.</text>
</comment>
<evidence type="ECO:0000256" key="1">
    <source>
        <dbReference type="ARBA" id="ARBA00000077"/>
    </source>
</evidence>
<comment type="cofactor">
    <cofactor evidence="14 15">
        <name>Mn(2+)</name>
        <dbReference type="ChEBI" id="CHEBI:29035"/>
    </cofactor>
    <cofactor evidence="14 15">
        <name>Mg(2+)</name>
        <dbReference type="ChEBI" id="CHEBI:18420"/>
    </cofactor>
    <text evidence="14 15">Manganese or magnesium. Binds 1 divalent metal ion per monomer in the absence of substrate. May bind a second metal ion after substrate binding.</text>
</comment>
<dbReference type="PANTHER" id="PTHR10954:SF18">
    <property type="entry name" value="RIBONUCLEASE HII"/>
    <property type="match status" value="1"/>
</dbReference>
<comment type="function">
    <text evidence="3 14 16">Endonuclease that specifically degrades the RNA of RNA-DNA hybrids.</text>
</comment>
<dbReference type="GO" id="GO:0030145">
    <property type="term" value="F:manganese ion binding"/>
    <property type="evidence" value="ECO:0007669"/>
    <property type="project" value="UniProtKB-UniRule"/>
</dbReference>
<evidence type="ECO:0000256" key="13">
    <source>
        <dbReference type="ARBA" id="ARBA00023211"/>
    </source>
</evidence>
<keyword evidence="11 14" id="KW-0255">Endonuclease</keyword>
<feature type="binding site" evidence="14 15">
    <location>
        <position position="6"/>
    </location>
    <ligand>
        <name>a divalent metal cation</name>
        <dbReference type="ChEBI" id="CHEBI:60240"/>
    </ligand>
</feature>
<dbReference type="Pfam" id="PF01351">
    <property type="entry name" value="RNase_HII"/>
    <property type="match status" value="1"/>
</dbReference>
<dbReference type="EMBL" id="CP073041">
    <property type="protein sequence ID" value="UXE64742.1"/>
    <property type="molecule type" value="Genomic_DNA"/>
</dbReference>
<name>A0A977L3B8_9CYAN</name>
<dbReference type="GO" id="GO:0003723">
    <property type="term" value="F:RNA binding"/>
    <property type="evidence" value="ECO:0007669"/>
    <property type="project" value="UniProtKB-UniRule"/>
</dbReference>
<accession>A0A977L3B8</accession>
<dbReference type="PROSITE" id="PS51975">
    <property type="entry name" value="RNASE_H_2"/>
    <property type="match status" value="1"/>
</dbReference>
<evidence type="ECO:0000256" key="6">
    <source>
        <dbReference type="ARBA" id="ARBA00012180"/>
    </source>
</evidence>
<dbReference type="InterPro" id="IPR036397">
    <property type="entry name" value="RNaseH_sf"/>
</dbReference>
<dbReference type="GO" id="GO:0043137">
    <property type="term" value="P:DNA replication, removal of RNA primer"/>
    <property type="evidence" value="ECO:0007669"/>
    <property type="project" value="TreeGrafter"/>
</dbReference>
<evidence type="ECO:0000256" key="5">
    <source>
        <dbReference type="ARBA" id="ARBA00007383"/>
    </source>
</evidence>
<dbReference type="NCBIfam" id="NF000595">
    <property type="entry name" value="PRK00015.1-3"/>
    <property type="match status" value="1"/>
</dbReference>
<evidence type="ECO:0000256" key="7">
    <source>
        <dbReference type="ARBA" id="ARBA00019179"/>
    </source>
</evidence>
<dbReference type="HAMAP" id="MF_00052_B">
    <property type="entry name" value="RNase_HII_B"/>
    <property type="match status" value="1"/>
</dbReference>
<keyword evidence="17" id="KW-0472">Membrane</keyword>
<keyword evidence="9 14" id="KW-0540">Nuclease</keyword>
<organism evidence="19">
    <name type="scientific">Woronichinia naegeliana WA131</name>
    <dbReference type="NCBI Taxonomy" id="2824559"/>
    <lineage>
        <taxon>Bacteria</taxon>
        <taxon>Bacillati</taxon>
        <taxon>Cyanobacteriota</taxon>
        <taxon>Cyanophyceae</taxon>
        <taxon>Synechococcales</taxon>
        <taxon>Coelosphaeriaceae</taxon>
        <taxon>Woronichinia</taxon>
    </lineage>
</organism>
<keyword evidence="13 14" id="KW-0464">Manganese</keyword>
<sequence length="188" mass="20460">MAGVDEVGRGSIFGPVVAAAVCVAIADLPKLMALGVKDSKQLSAARRQQLVPLIKTGVIAWHISYADVLEIESLNIRRASLLAMQRCLLKLPQAPTLCLIDGRDTIPDLPFPQKAIIRGDQQSPAIAAASILAKVWRDDLMIRLAKTYPQYDLAANKGYGTKKHQLALQAYGLTPLHRPKFCQKLLGI</sequence>
<feature type="transmembrane region" description="Helical" evidence="17">
    <location>
        <begin position="12"/>
        <end position="36"/>
    </location>
</feature>
<dbReference type="KEGG" id="wna:KA717_21015"/>
<evidence type="ECO:0000256" key="8">
    <source>
        <dbReference type="ARBA" id="ARBA00022490"/>
    </source>
</evidence>
<keyword evidence="12 14" id="KW-0378">Hydrolase</keyword>
<keyword evidence="8 14" id="KW-0963">Cytoplasm</keyword>
<dbReference type="Proteomes" id="UP001065613">
    <property type="component" value="Chromosome"/>
</dbReference>
<evidence type="ECO:0000256" key="14">
    <source>
        <dbReference type="HAMAP-Rule" id="MF_00052"/>
    </source>
</evidence>
<feature type="binding site" evidence="14 15">
    <location>
        <position position="101"/>
    </location>
    <ligand>
        <name>a divalent metal cation</name>
        <dbReference type="ChEBI" id="CHEBI:60240"/>
    </ligand>
</feature>
<reference evidence="19" key="1">
    <citation type="submission" date="2021-04" db="EMBL/GenBank/DDBJ databases">
        <title>Genome sequence of Woronichinia naegeliana from Washington state freshwater lake bloom.</title>
        <authorList>
            <person name="Dreher T.W."/>
        </authorList>
    </citation>
    <scope>NUCLEOTIDE SEQUENCE</scope>
    <source>
        <strain evidence="19">WA131</strain>
    </source>
</reference>
<dbReference type="GO" id="GO:0032299">
    <property type="term" value="C:ribonuclease H2 complex"/>
    <property type="evidence" value="ECO:0007669"/>
    <property type="project" value="TreeGrafter"/>
</dbReference>
<evidence type="ECO:0000256" key="2">
    <source>
        <dbReference type="ARBA" id="ARBA00001946"/>
    </source>
</evidence>
<evidence type="ECO:0000256" key="16">
    <source>
        <dbReference type="RuleBase" id="RU003515"/>
    </source>
</evidence>
<dbReference type="GO" id="GO:0006298">
    <property type="term" value="P:mismatch repair"/>
    <property type="evidence" value="ECO:0007669"/>
    <property type="project" value="TreeGrafter"/>
</dbReference>
<evidence type="ECO:0000256" key="11">
    <source>
        <dbReference type="ARBA" id="ARBA00022759"/>
    </source>
</evidence>
<dbReference type="CDD" id="cd07182">
    <property type="entry name" value="RNase_HII_bacteria_HII_like"/>
    <property type="match status" value="1"/>
</dbReference>
<keyword evidence="17" id="KW-0812">Transmembrane</keyword>
<keyword evidence="17" id="KW-1133">Transmembrane helix</keyword>
<dbReference type="NCBIfam" id="NF010537">
    <property type="entry name" value="PRK13925.1"/>
    <property type="match status" value="1"/>
</dbReference>
<dbReference type="GO" id="GO:0005737">
    <property type="term" value="C:cytoplasm"/>
    <property type="evidence" value="ECO:0007669"/>
    <property type="project" value="UniProtKB-SubCell"/>
</dbReference>
<dbReference type="InterPro" id="IPR024567">
    <property type="entry name" value="RNase_HII/HIII_dom"/>
</dbReference>
<protein>
    <recommendedName>
        <fullName evidence="7 14">Ribonuclease HII</fullName>
        <shortName evidence="14">RNase HII</shortName>
        <ecNumber evidence="6 14">3.1.26.4</ecNumber>
    </recommendedName>
</protein>
<evidence type="ECO:0000256" key="4">
    <source>
        <dbReference type="ARBA" id="ARBA00004496"/>
    </source>
</evidence>
<comment type="subcellular location">
    <subcellularLocation>
        <location evidence="4 14">Cytoplasm</location>
    </subcellularLocation>
</comment>
<comment type="catalytic activity">
    <reaction evidence="1 14 15 16">
        <text>Endonucleolytic cleavage to 5'-phosphomonoester.</text>
        <dbReference type="EC" id="3.1.26.4"/>
    </reaction>
</comment>
<evidence type="ECO:0000259" key="18">
    <source>
        <dbReference type="PROSITE" id="PS51975"/>
    </source>
</evidence>
<dbReference type="AlphaFoldDB" id="A0A977L3B8"/>
<evidence type="ECO:0000256" key="17">
    <source>
        <dbReference type="SAM" id="Phobius"/>
    </source>
</evidence>
<evidence type="ECO:0000256" key="3">
    <source>
        <dbReference type="ARBA" id="ARBA00004065"/>
    </source>
</evidence>
<comment type="cofactor">
    <cofactor evidence="2">
        <name>Mg(2+)</name>
        <dbReference type="ChEBI" id="CHEBI:18420"/>
    </cofactor>
</comment>
<feature type="binding site" evidence="14 15">
    <location>
        <position position="5"/>
    </location>
    <ligand>
        <name>a divalent metal cation</name>
        <dbReference type="ChEBI" id="CHEBI:60240"/>
    </ligand>
</feature>
<dbReference type="InterPro" id="IPR022898">
    <property type="entry name" value="RNase_HII"/>
</dbReference>
<evidence type="ECO:0000256" key="9">
    <source>
        <dbReference type="ARBA" id="ARBA00022722"/>
    </source>
</evidence>
<dbReference type="Gene3D" id="3.30.420.10">
    <property type="entry name" value="Ribonuclease H-like superfamily/Ribonuclease H"/>
    <property type="match status" value="1"/>
</dbReference>
<evidence type="ECO:0000256" key="10">
    <source>
        <dbReference type="ARBA" id="ARBA00022723"/>
    </source>
</evidence>
<keyword evidence="10 14" id="KW-0479">Metal-binding</keyword>
<dbReference type="EC" id="3.1.26.4" evidence="6 14"/>
<dbReference type="InterPro" id="IPR012337">
    <property type="entry name" value="RNaseH-like_sf"/>
</dbReference>
<evidence type="ECO:0000256" key="12">
    <source>
        <dbReference type="ARBA" id="ARBA00022801"/>
    </source>
</evidence>
<gene>
    <name evidence="14" type="primary">rnhB</name>
    <name evidence="19" type="ORF">KA717_21015</name>
</gene>
<evidence type="ECO:0000313" key="19">
    <source>
        <dbReference type="EMBL" id="UXE64742.1"/>
    </source>
</evidence>
<dbReference type="PANTHER" id="PTHR10954">
    <property type="entry name" value="RIBONUCLEASE H2 SUBUNIT A"/>
    <property type="match status" value="1"/>
</dbReference>
<feature type="domain" description="RNase H type-2" evidence="18">
    <location>
        <begin position="1"/>
        <end position="188"/>
    </location>
</feature>
<evidence type="ECO:0000256" key="15">
    <source>
        <dbReference type="PROSITE-ProRule" id="PRU01319"/>
    </source>
</evidence>
<proteinExistence type="inferred from homology"/>
<dbReference type="GO" id="GO:0004523">
    <property type="term" value="F:RNA-DNA hybrid ribonuclease activity"/>
    <property type="evidence" value="ECO:0007669"/>
    <property type="project" value="UniProtKB-UniRule"/>
</dbReference>